<dbReference type="EMBL" id="CM023475">
    <property type="protein sequence ID" value="KAH7945699.1"/>
    <property type="molecule type" value="Genomic_DNA"/>
</dbReference>
<reference evidence="1" key="1">
    <citation type="submission" date="2020-05" db="EMBL/GenBank/DDBJ databases">
        <title>Large-scale comparative analyses of tick genomes elucidate their genetic diversity and vector capacities.</title>
        <authorList>
            <person name="Jia N."/>
            <person name="Wang J."/>
            <person name="Shi W."/>
            <person name="Du L."/>
            <person name="Sun Y."/>
            <person name="Zhan W."/>
            <person name="Jiang J."/>
            <person name="Wang Q."/>
            <person name="Zhang B."/>
            <person name="Ji P."/>
            <person name="Sakyi L.B."/>
            <person name="Cui X."/>
            <person name="Yuan T."/>
            <person name="Jiang B."/>
            <person name="Yang W."/>
            <person name="Lam T.T.-Y."/>
            <person name="Chang Q."/>
            <person name="Ding S."/>
            <person name="Wang X."/>
            <person name="Zhu J."/>
            <person name="Ruan X."/>
            <person name="Zhao L."/>
            <person name="Wei J."/>
            <person name="Que T."/>
            <person name="Du C."/>
            <person name="Cheng J."/>
            <person name="Dai P."/>
            <person name="Han X."/>
            <person name="Huang E."/>
            <person name="Gao Y."/>
            <person name="Liu J."/>
            <person name="Shao H."/>
            <person name="Ye R."/>
            <person name="Li L."/>
            <person name="Wei W."/>
            <person name="Wang X."/>
            <person name="Wang C."/>
            <person name="Yang T."/>
            <person name="Huo Q."/>
            <person name="Li W."/>
            <person name="Guo W."/>
            <person name="Chen H."/>
            <person name="Zhou L."/>
            <person name="Ni X."/>
            <person name="Tian J."/>
            <person name="Zhou Y."/>
            <person name="Sheng Y."/>
            <person name="Liu T."/>
            <person name="Pan Y."/>
            <person name="Xia L."/>
            <person name="Li J."/>
            <person name="Zhao F."/>
            <person name="Cao W."/>
        </authorList>
    </citation>
    <scope>NUCLEOTIDE SEQUENCE</scope>
    <source>
        <strain evidence="1">Dsil-2018</strain>
    </source>
</reference>
<sequence length="841" mass="90392">MSWLCAYPFCGSRLQPGSSNLSYHKTSGVYTAVLMAITLAICPASNGQYSFGCPSVDDVHDAATILPNPFNCSTFYICAQGTPLLFVCPGNLQFNYELQVCDYPERANCFEFQQYPEPATTNFPVFQPEIEHLLPEQGPQSEHEAVPEQTSEQVVLTPGPKPGPSHEGVQPDSQGMVVPSESVDEPLQTRSAEQIDKDDVVEASEPIGAPKPQPSQEQAEPERQQKDNEGSDDTERELEPLAAPTDGAPGLELQPAANPTEPGIQDTVVTAESIDEPNPARSQKPTKSDHETEPQPSKEQAEPESERDINAHSEQELGPTIEPTDSAPEQEPQPSGNPRQTEQQDMVLPAESADETIPARSQEPNETDHSPKRALESVVSAPESEAQPSREQAVPEREPEGNEDATQTQNEQAPATEPNAPTTDSEPHQAEKPAKKATAEQTTQHAQALVEAAPQPTAAAPQLEAEATEEPAELVREPSEIVQEQQPSREPEQRDQATEIAQPRHEPPQSVYESTEKSVEPDTTEEAKLAPQSEQPAPEPEQIATKQSIEPEAKQSETETQLPPTQQPLSGLDEASPNSDGIGTDMKQEITKEKVQSSAELDQPEEQATPKSAEAQPQRTEVTQELQPAPEAEVPEPEATDGTAEHSPSASEASLEVGSEPPAGHSDTLETIDEIKTVQTEKSIGIEPVVAASDTEADVESTRSAETKLPVLEKAPEPLEPKADTTEQNPDSALSQQHDESTSEPNAPNQDTILQPSGGAVEAPETAPFEPAATDAAQAVPNVAEPTLEPEGSAGISVAEGESKADDAYEETEQPAVLDDVDASYKEEGTRSDAVEIDYYA</sequence>
<protein>
    <submittedName>
        <fullName evidence="1">Uncharacterized protein</fullName>
    </submittedName>
</protein>
<accession>A0ACB8CLK5</accession>
<gene>
    <name evidence="1" type="ORF">HPB49_014325</name>
</gene>
<evidence type="ECO:0000313" key="2">
    <source>
        <dbReference type="Proteomes" id="UP000821865"/>
    </source>
</evidence>
<keyword evidence="2" id="KW-1185">Reference proteome</keyword>
<proteinExistence type="predicted"/>
<evidence type="ECO:0000313" key="1">
    <source>
        <dbReference type="EMBL" id="KAH7945699.1"/>
    </source>
</evidence>
<dbReference type="Proteomes" id="UP000821865">
    <property type="component" value="Chromosome 6"/>
</dbReference>
<comment type="caution">
    <text evidence="1">The sequence shown here is derived from an EMBL/GenBank/DDBJ whole genome shotgun (WGS) entry which is preliminary data.</text>
</comment>
<organism evidence="1 2">
    <name type="scientific">Dermacentor silvarum</name>
    <name type="common">Tick</name>
    <dbReference type="NCBI Taxonomy" id="543639"/>
    <lineage>
        <taxon>Eukaryota</taxon>
        <taxon>Metazoa</taxon>
        <taxon>Ecdysozoa</taxon>
        <taxon>Arthropoda</taxon>
        <taxon>Chelicerata</taxon>
        <taxon>Arachnida</taxon>
        <taxon>Acari</taxon>
        <taxon>Parasitiformes</taxon>
        <taxon>Ixodida</taxon>
        <taxon>Ixodoidea</taxon>
        <taxon>Ixodidae</taxon>
        <taxon>Rhipicephalinae</taxon>
        <taxon>Dermacentor</taxon>
    </lineage>
</organism>
<name>A0ACB8CLK5_DERSI</name>